<comment type="caution">
    <text evidence="1">The sequence shown here is derived from an EMBL/GenBank/DDBJ whole genome shotgun (WGS) entry which is preliminary data.</text>
</comment>
<reference evidence="1" key="1">
    <citation type="submission" date="2020-11" db="EMBL/GenBank/DDBJ databases">
        <authorList>
            <consortium name="DOE Joint Genome Institute"/>
            <person name="Ahrendt S."/>
            <person name="Riley R."/>
            <person name="Andreopoulos W."/>
            <person name="Labutti K."/>
            <person name="Pangilinan J."/>
            <person name="Ruiz-Duenas F.J."/>
            <person name="Barrasa J.M."/>
            <person name="Sanchez-Garcia M."/>
            <person name="Camarero S."/>
            <person name="Miyauchi S."/>
            <person name="Serrano A."/>
            <person name="Linde D."/>
            <person name="Babiker R."/>
            <person name="Drula E."/>
            <person name="Ayuso-Fernandez I."/>
            <person name="Pacheco R."/>
            <person name="Padilla G."/>
            <person name="Ferreira P."/>
            <person name="Barriuso J."/>
            <person name="Kellner H."/>
            <person name="Castanera R."/>
            <person name="Alfaro M."/>
            <person name="Ramirez L."/>
            <person name="Pisabarro A.G."/>
            <person name="Kuo A."/>
            <person name="Tritt A."/>
            <person name="Lipzen A."/>
            <person name="He G."/>
            <person name="Yan M."/>
            <person name="Ng V."/>
            <person name="Cullen D."/>
            <person name="Martin F."/>
            <person name="Rosso M.-N."/>
            <person name="Henrissat B."/>
            <person name="Hibbett D."/>
            <person name="Martinez A.T."/>
            <person name="Grigoriev I.V."/>
        </authorList>
    </citation>
    <scope>NUCLEOTIDE SEQUENCE</scope>
    <source>
        <strain evidence="1">CBS 506.95</strain>
    </source>
</reference>
<name>A0A9P6E4N8_9AGAR</name>
<proteinExistence type="predicted"/>
<gene>
    <name evidence="1" type="ORF">CPB83DRAFT_918070</name>
</gene>
<evidence type="ECO:0000313" key="2">
    <source>
        <dbReference type="Proteomes" id="UP000807306"/>
    </source>
</evidence>
<sequence>MENQNTMLRSPGLEIPEDIARLIFQEILIIGDSSAFRTAALISSTFLYVARCHLYRSYTVNLRDPRVLENLDILLQVIRRNPYISTLVKEITITDLWPAERIPRHATILDINSVPSNEKDVVSPNSHPCQPLSEILITNAQNLLPRLLGSFTALTKAAIVCCHSPLDWSALHPSVRCILEASMFGPSSQINTVRFVGIYNIPGVRSSSLLKCAELEFDGCQFAFSEHPSISHHENTSAPRPKAFLEYLNVAGQSSAGYARALASWKASSITVPRARRLRLAIQGWGAIPDIGVLLHQFGPSAEEMTFSMENLELRYLQFQPPLNPLTSPHTYHLRLPRIHPHGKGDCLSTGDLEDALSLALARQLHTYHPHPHVTDTPGWFTSLMSPLRPASHPPLNSLRKLNFEISHWRSARDVQANGELFWVINYLAELPFSGAQGVRELTITVDVGTDFCLDNPEAMTELLEYQGWIILDLALTHPSWAGLESVSITSRSHTSCSCGAEEQSRLIMEWLKAWKLPRLNACRILNVRYIPLRA</sequence>
<dbReference type="Proteomes" id="UP000807306">
    <property type="component" value="Unassembled WGS sequence"/>
</dbReference>
<accession>A0A9P6E4N8</accession>
<organism evidence="1 2">
    <name type="scientific">Crepidotus variabilis</name>
    <dbReference type="NCBI Taxonomy" id="179855"/>
    <lineage>
        <taxon>Eukaryota</taxon>
        <taxon>Fungi</taxon>
        <taxon>Dikarya</taxon>
        <taxon>Basidiomycota</taxon>
        <taxon>Agaricomycotina</taxon>
        <taxon>Agaricomycetes</taxon>
        <taxon>Agaricomycetidae</taxon>
        <taxon>Agaricales</taxon>
        <taxon>Agaricineae</taxon>
        <taxon>Crepidotaceae</taxon>
        <taxon>Crepidotus</taxon>
    </lineage>
</organism>
<evidence type="ECO:0000313" key="1">
    <source>
        <dbReference type="EMBL" id="KAF9522457.1"/>
    </source>
</evidence>
<dbReference type="AlphaFoldDB" id="A0A9P6E4N8"/>
<keyword evidence="2" id="KW-1185">Reference proteome</keyword>
<protein>
    <submittedName>
        <fullName evidence="1">Uncharacterized protein</fullName>
    </submittedName>
</protein>
<dbReference type="EMBL" id="MU157945">
    <property type="protein sequence ID" value="KAF9522457.1"/>
    <property type="molecule type" value="Genomic_DNA"/>
</dbReference>